<dbReference type="RefSeq" id="WP_227623267.1">
    <property type="nucleotide sequence ID" value="NZ_JBBNIB010000106.1"/>
</dbReference>
<dbReference type="InterPro" id="IPR010994">
    <property type="entry name" value="RuvA_2-like"/>
</dbReference>
<dbReference type="InterPro" id="IPR051675">
    <property type="entry name" value="Endo/Exo/Phosphatase_dom_1"/>
</dbReference>
<protein>
    <submittedName>
        <fullName evidence="1">Helix-hairpin-helix domain-containing protein</fullName>
    </submittedName>
</protein>
<dbReference type="Proteomes" id="UP001439984">
    <property type="component" value="Unassembled WGS sequence"/>
</dbReference>
<dbReference type="Gene3D" id="1.10.150.280">
    <property type="entry name" value="AF1531-like domain"/>
    <property type="match status" value="1"/>
</dbReference>
<sequence length="111" mass="11936">MLSPGERRFLALAAAAAVCTVSLAFWYAVPPSPAQASSAVVEPLRESFRVDLNTAGIDAMTTLPGLGEKKARAILEYRLAHGRFQSLDEVAQVPGVTQDMIDEWQGLAYVS</sequence>
<comment type="caution">
    <text evidence="1">The sequence shown here is derived from an EMBL/GenBank/DDBJ whole genome shotgun (WGS) entry which is preliminary data.</text>
</comment>
<keyword evidence="2" id="KW-1185">Reference proteome</keyword>
<accession>A0ABV1ILG2</accession>
<dbReference type="Pfam" id="PF12836">
    <property type="entry name" value="HHH_3"/>
    <property type="match status" value="1"/>
</dbReference>
<dbReference type="PANTHER" id="PTHR21180">
    <property type="entry name" value="ENDONUCLEASE/EXONUCLEASE/PHOSPHATASE FAMILY DOMAIN-CONTAINING PROTEIN 1"/>
    <property type="match status" value="1"/>
</dbReference>
<evidence type="ECO:0000313" key="1">
    <source>
        <dbReference type="EMBL" id="MEQ2687684.1"/>
    </source>
</evidence>
<reference evidence="1 2" key="1">
    <citation type="submission" date="2024-04" db="EMBL/GenBank/DDBJ databases">
        <title>Human intestinal bacterial collection.</title>
        <authorList>
            <person name="Pauvert C."/>
            <person name="Hitch T.C.A."/>
            <person name="Clavel T."/>
        </authorList>
    </citation>
    <scope>NUCLEOTIDE SEQUENCE [LARGE SCALE GENOMIC DNA]</scope>
    <source>
        <strain evidence="1 2">CLA-AA-H236</strain>
    </source>
</reference>
<evidence type="ECO:0000313" key="2">
    <source>
        <dbReference type="Proteomes" id="UP001439984"/>
    </source>
</evidence>
<dbReference type="SUPFAM" id="SSF47781">
    <property type="entry name" value="RuvA domain 2-like"/>
    <property type="match status" value="1"/>
</dbReference>
<dbReference type="InterPro" id="IPR006311">
    <property type="entry name" value="TAT_signal"/>
</dbReference>
<proteinExistence type="predicted"/>
<dbReference type="PANTHER" id="PTHR21180:SF32">
    <property type="entry name" value="ENDONUCLEASE_EXONUCLEASE_PHOSPHATASE FAMILY DOMAIN-CONTAINING PROTEIN 1"/>
    <property type="match status" value="1"/>
</dbReference>
<organism evidence="1 2">
    <name type="scientific">Faecalibacterium longum</name>
    <dbReference type="NCBI Taxonomy" id="1851428"/>
    <lineage>
        <taxon>Bacteria</taxon>
        <taxon>Bacillati</taxon>
        <taxon>Bacillota</taxon>
        <taxon>Clostridia</taxon>
        <taxon>Eubacteriales</taxon>
        <taxon>Oscillospiraceae</taxon>
        <taxon>Faecalibacterium</taxon>
    </lineage>
</organism>
<gene>
    <name evidence="1" type="ORF">AAAU72_05775</name>
</gene>
<dbReference type="EMBL" id="JBBNIB010000106">
    <property type="protein sequence ID" value="MEQ2687684.1"/>
    <property type="molecule type" value="Genomic_DNA"/>
</dbReference>
<name>A0ABV1ILG2_9FIRM</name>
<dbReference type="PROSITE" id="PS51318">
    <property type="entry name" value="TAT"/>
    <property type="match status" value="1"/>
</dbReference>